<reference evidence="2 3" key="1">
    <citation type="submission" date="2018-01" db="EMBL/GenBank/DDBJ databases">
        <title>Draft genome sequences of clinical isolates and type strains of oral Veillonella including Veillonella infantum sp., nov.</title>
        <authorList>
            <person name="Mashima I."/>
            <person name="Liao Y.-C."/>
            <person name="Sabharwal A."/>
            <person name="Haase E.M."/>
            <person name="Nakazawa F."/>
            <person name="Scannapieco F.A."/>
        </authorList>
    </citation>
    <scope>NUCLEOTIDE SEQUENCE [LARGE SCALE GENOMIC DNA]</scope>
    <source>
        <strain evidence="2 3">JCM 15641</strain>
    </source>
</reference>
<protein>
    <submittedName>
        <fullName evidence="2">NTPase</fullName>
    </submittedName>
</protein>
<dbReference type="Proteomes" id="UP000237916">
    <property type="component" value="Unassembled WGS sequence"/>
</dbReference>
<keyword evidence="3" id="KW-1185">Reference proteome</keyword>
<dbReference type="RefSeq" id="WP_105091265.1">
    <property type="nucleotide sequence ID" value="NZ_PPDB01000007.1"/>
</dbReference>
<dbReference type="InterPro" id="IPR011646">
    <property type="entry name" value="KAP_P-loop"/>
</dbReference>
<dbReference type="Pfam" id="PF07693">
    <property type="entry name" value="KAP_NTPase"/>
    <property type="match status" value="1"/>
</dbReference>
<name>A0A2S7Z7S8_9FIRM</name>
<dbReference type="PANTHER" id="PTHR22674">
    <property type="entry name" value="NTPASE, KAP FAMILY P-LOOP DOMAIN-CONTAINING 1"/>
    <property type="match status" value="1"/>
</dbReference>
<evidence type="ECO:0000259" key="1">
    <source>
        <dbReference type="Pfam" id="PF07693"/>
    </source>
</evidence>
<dbReference type="InterPro" id="IPR027417">
    <property type="entry name" value="P-loop_NTPase"/>
</dbReference>
<dbReference type="AlphaFoldDB" id="A0A2S7Z7S8"/>
<feature type="domain" description="KAP NTPase" evidence="1">
    <location>
        <begin position="19"/>
        <end position="307"/>
    </location>
</feature>
<dbReference type="SUPFAM" id="SSF52540">
    <property type="entry name" value="P-loop containing nucleoside triphosphate hydrolases"/>
    <property type="match status" value="1"/>
</dbReference>
<dbReference type="PANTHER" id="PTHR22674:SF6">
    <property type="entry name" value="NTPASE KAP FAMILY P-LOOP DOMAIN-CONTAINING PROTEIN 1"/>
    <property type="match status" value="1"/>
</dbReference>
<gene>
    <name evidence="2" type="ORF">VEHSUH05_08050</name>
</gene>
<dbReference type="Gene3D" id="3.40.50.300">
    <property type="entry name" value="P-loop containing nucleotide triphosphate hydrolases"/>
    <property type="match status" value="1"/>
</dbReference>
<proteinExistence type="predicted"/>
<dbReference type="EMBL" id="PPDB01000007">
    <property type="protein sequence ID" value="PQL19310.1"/>
    <property type="molecule type" value="Genomic_DNA"/>
</dbReference>
<dbReference type="InterPro" id="IPR052754">
    <property type="entry name" value="NTPase_KAP_P-loop"/>
</dbReference>
<accession>A0A2S7Z7S8</accession>
<evidence type="ECO:0000313" key="3">
    <source>
        <dbReference type="Proteomes" id="UP000237916"/>
    </source>
</evidence>
<organism evidence="2 3">
    <name type="scientific">Veillonella denticariosi JCM 15641</name>
    <dbReference type="NCBI Taxonomy" id="1298594"/>
    <lineage>
        <taxon>Bacteria</taxon>
        <taxon>Bacillati</taxon>
        <taxon>Bacillota</taxon>
        <taxon>Negativicutes</taxon>
        <taxon>Veillonellales</taxon>
        <taxon>Veillonellaceae</taxon>
        <taxon>Veillonella</taxon>
    </lineage>
</organism>
<comment type="caution">
    <text evidence="2">The sequence shown here is derived from an EMBL/GenBank/DDBJ whole genome shotgun (WGS) entry which is preliminary data.</text>
</comment>
<dbReference type="OrthoDB" id="88903at2"/>
<evidence type="ECO:0000313" key="2">
    <source>
        <dbReference type="EMBL" id="PQL19310.1"/>
    </source>
</evidence>
<sequence>MNYSADKPIDTMKQDLLGRASFSRQLGKAIYEYDGEEGLVVGLFGKWGTGKTSIINMAIEEINIQAESNKNKPMIIKFSPWNYSDKDNLISLFFQSLKNKLDISDNEVLKKKIGQVLSDYSGAIDALSIVPIVGAGLAPLLKTLVQAQGAKLIQDIDLDKCKANLKEVLIEANNKIIVVIDDIDRLSNLQIRDIFQLVKQVGDFPNIIYVLMMDRNVVCRALNDVHNIDGNEYLEKIIQVPFEIPEIRKSKLNNIFFSKIDQIIGKVPQNIILDDDYWGDVFYRCIEPYIKNLRDVNRVVNAFRFRYGFLYAETSFEDIMAITTIEVLEPKLYKWISNNKDALCRTEIHSFSSMNRNNEDYYKLYYNQFEKMKINPDRAINFLSTIFPAFATDINKYTSYRDERSIRGDNRIAHEEKFELYFIHDLDDIKVSRSTVNSCIFELGIEALGKSIEKINEQGHSLYFLEEIESLVNKVPNNRLGLLASAILNIIDKIKGEDLSKWYMKSANSIAESLIMNLISKVDKETERFEIIKDAVKNANKFKLGTIANIINRIELAYGRLAGDSEWKEGQIISLEHLSDIEKIYTSKISIISKKEILFDINNFGIAFYLWQCFDEDKATDYLVKLLKNEEHILRFICSIAIRWKGSNSSGWSFNLESFSKYISNNKVYDVIQKLDKRKLGRFSDVEQIKLASFALNYNTRMWGRANEFEAQKLIDKWKEEVEKI</sequence>